<accession>A0A5P2CUT8</accession>
<dbReference type="AlphaFoldDB" id="A0A5P2CUT8"/>
<dbReference type="Gene3D" id="3.40.50.2300">
    <property type="match status" value="1"/>
</dbReference>
<proteinExistence type="predicted"/>
<evidence type="ECO:0000313" key="5">
    <source>
        <dbReference type="EMBL" id="QES44841.1"/>
    </source>
</evidence>
<feature type="domain" description="HTH luxR-type" evidence="4">
    <location>
        <begin position="152"/>
        <end position="217"/>
    </location>
</feature>
<name>A0A5P2CUT8_STRVZ</name>
<dbReference type="InterPro" id="IPR016032">
    <property type="entry name" value="Sig_transdc_resp-reg_C-effctor"/>
</dbReference>
<keyword evidence="3" id="KW-0804">Transcription</keyword>
<dbReference type="GO" id="GO:0003677">
    <property type="term" value="F:DNA binding"/>
    <property type="evidence" value="ECO:0007669"/>
    <property type="project" value="UniProtKB-KW"/>
</dbReference>
<dbReference type="SUPFAM" id="SSF46894">
    <property type="entry name" value="C-terminal effector domain of the bipartite response regulators"/>
    <property type="match status" value="1"/>
</dbReference>
<evidence type="ECO:0000256" key="1">
    <source>
        <dbReference type="ARBA" id="ARBA00023015"/>
    </source>
</evidence>
<keyword evidence="1" id="KW-0805">Transcription regulation</keyword>
<organism evidence="5 6">
    <name type="scientific">Streptomyces venezuelae</name>
    <dbReference type="NCBI Taxonomy" id="54571"/>
    <lineage>
        <taxon>Bacteria</taxon>
        <taxon>Bacillati</taxon>
        <taxon>Actinomycetota</taxon>
        <taxon>Actinomycetes</taxon>
        <taxon>Kitasatosporales</taxon>
        <taxon>Streptomycetaceae</taxon>
        <taxon>Streptomyces</taxon>
    </lineage>
</organism>
<reference evidence="5 6" key="1">
    <citation type="submission" date="2018-05" db="EMBL/GenBank/DDBJ databases">
        <title>Streptomyces venezuelae.</title>
        <authorList>
            <person name="Kim W."/>
            <person name="Lee N."/>
            <person name="Cho B.-K."/>
        </authorList>
    </citation>
    <scope>NUCLEOTIDE SEQUENCE [LARGE SCALE GENOMIC DNA]</scope>
    <source>
        <strain evidence="5 6">ATCC 14585</strain>
    </source>
</reference>
<evidence type="ECO:0000259" key="4">
    <source>
        <dbReference type="PROSITE" id="PS50043"/>
    </source>
</evidence>
<dbReference type="SMART" id="SM00421">
    <property type="entry name" value="HTH_LUXR"/>
    <property type="match status" value="1"/>
</dbReference>
<dbReference type="CDD" id="cd06170">
    <property type="entry name" value="LuxR_C_like"/>
    <property type="match status" value="1"/>
</dbReference>
<dbReference type="PROSITE" id="PS50043">
    <property type="entry name" value="HTH_LUXR_2"/>
    <property type="match status" value="1"/>
</dbReference>
<evidence type="ECO:0000256" key="2">
    <source>
        <dbReference type="ARBA" id="ARBA00023125"/>
    </source>
</evidence>
<dbReference type="EMBL" id="CP029191">
    <property type="protein sequence ID" value="QES44841.1"/>
    <property type="molecule type" value="Genomic_DNA"/>
</dbReference>
<dbReference type="PANTHER" id="PTHR44688:SF16">
    <property type="entry name" value="DNA-BINDING TRANSCRIPTIONAL ACTIVATOR DEVR_DOSR"/>
    <property type="match status" value="1"/>
</dbReference>
<keyword evidence="2" id="KW-0238">DNA-binding</keyword>
<dbReference type="Pfam" id="PF00196">
    <property type="entry name" value="GerE"/>
    <property type="match status" value="1"/>
</dbReference>
<dbReference type="PRINTS" id="PR00038">
    <property type="entry name" value="HTHLUXR"/>
</dbReference>
<dbReference type="InterPro" id="IPR000792">
    <property type="entry name" value="Tscrpt_reg_LuxR_C"/>
</dbReference>
<dbReference type="GO" id="GO:0006355">
    <property type="term" value="P:regulation of DNA-templated transcription"/>
    <property type="evidence" value="ECO:0007669"/>
    <property type="project" value="InterPro"/>
</dbReference>
<dbReference type="RefSeq" id="WP_150187165.1">
    <property type="nucleotide sequence ID" value="NZ_CP029191.1"/>
</dbReference>
<protein>
    <submittedName>
        <fullName evidence="5">Helix-turn-helix transcriptional regulator</fullName>
    </submittedName>
</protein>
<evidence type="ECO:0000313" key="6">
    <source>
        <dbReference type="Proteomes" id="UP000324015"/>
    </source>
</evidence>
<dbReference type="Proteomes" id="UP000324015">
    <property type="component" value="Chromosome"/>
</dbReference>
<gene>
    <name evidence="5" type="ORF">DEJ49_31035</name>
</gene>
<dbReference type="PANTHER" id="PTHR44688">
    <property type="entry name" value="DNA-BINDING TRANSCRIPTIONAL ACTIVATOR DEVR_DOSR"/>
    <property type="match status" value="1"/>
</dbReference>
<evidence type="ECO:0000256" key="3">
    <source>
        <dbReference type="ARBA" id="ARBA00023163"/>
    </source>
</evidence>
<sequence length="219" mass="22782">MKRADVPLWLDESNVIFRRGMADCLAGAGFTVVGESAWLRPEPELGACAVLLTEVGGDAAEAGARLDAVARLVASESATAPPALLGVLEEARPELVRPALEHGFTGLLVRAEMTPDSLVAAVDAVASGAGSLPPAVLTGLLARTEGEHTGLRAAAAKLLARRELDVLRLLAEGSSTREIAGALSYSERTVKNIVHDTLAKLNCRTRAHAVAIVVRQGAL</sequence>